<sequence>MSTKSQSESESEFILMPQNPSQSHRAKSDMYSPNSYGVRIEELPEDAANPPADSRLDEGFNHNKSGMREILDSVTEHRAYLHAQQNVSETLEEKVEKMAVTLPAGFSDTLAGLRSDYGQLKTQICSLPTADHSGRLSEVESELQSLNKEQKSMTNALTRLEKCAAGQNTLIMEHTLLLKEQKSTISPPDFMNVMTGFEEKMKTYAETVRDTQATALQARDNEQLDRAKRRLNLRVIGLAEDEGKDTKEQVCSLFREVLKGWSEIVARGGEELWGKVDVIGLAETWEVGEEPSIDLKGFTCIRSMTNKKRYHTGRGFGGIAVWVREGLNIDIEIEEEDVRKQFIVLKMGKEGRFGFITFVYFAPAGAPVYTLLAETGKIPLEAEALFQAIQFVIRVTAQDPSRHSRQALSASRGGGWHMDVCV</sequence>
<comment type="caution">
    <text evidence="3">The sequence shown here is derived from an EMBL/GenBank/DDBJ whole genome shotgun (WGS) entry which is preliminary data.</text>
</comment>
<organism evidence="3 4">
    <name type="scientific">Riccia sorocarpa</name>
    <dbReference type="NCBI Taxonomy" id="122646"/>
    <lineage>
        <taxon>Eukaryota</taxon>
        <taxon>Viridiplantae</taxon>
        <taxon>Streptophyta</taxon>
        <taxon>Embryophyta</taxon>
        <taxon>Marchantiophyta</taxon>
        <taxon>Marchantiopsida</taxon>
        <taxon>Marchantiidae</taxon>
        <taxon>Marchantiales</taxon>
        <taxon>Ricciaceae</taxon>
        <taxon>Riccia</taxon>
    </lineage>
</organism>
<evidence type="ECO:0000256" key="2">
    <source>
        <dbReference type="SAM" id="MobiDB-lite"/>
    </source>
</evidence>
<keyword evidence="1" id="KW-0175">Coiled coil</keyword>
<evidence type="ECO:0000256" key="1">
    <source>
        <dbReference type="SAM" id="Coils"/>
    </source>
</evidence>
<evidence type="ECO:0000313" key="3">
    <source>
        <dbReference type="EMBL" id="KAL3677283.1"/>
    </source>
</evidence>
<reference evidence="3 4" key="1">
    <citation type="submission" date="2024-09" db="EMBL/GenBank/DDBJ databases">
        <title>Chromosome-scale assembly of Riccia sorocarpa.</title>
        <authorList>
            <person name="Paukszto L."/>
        </authorList>
    </citation>
    <scope>NUCLEOTIDE SEQUENCE [LARGE SCALE GENOMIC DNA]</scope>
    <source>
        <strain evidence="3">LP-2024</strain>
        <tissue evidence="3">Aerial parts of the thallus</tissue>
    </source>
</reference>
<gene>
    <name evidence="3" type="ORF">R1sor_027231</name>
</gene>
<dbReference type="AlphaFoldDB" id="A0ABD3GDN7"/>
<proteinExistence type="predicted"/>
<feature type="coiled-coil region" evidence="1">
    <location>
        <begin position="129"/>
        <end position="163"/>
    </location>
</feature>
<protein>
    <submittedName>
        <fullName evidence="3">Uncharacterized protein</fullName>
    </submittedName>
</protein>
<accession>A0ABD3GDN7</accession>
<dbReference type="EMBL" id="JBJQOH010000008">
    <property type="protein sequence ID" value="KAL3677283.1"/>
    <property type="molecule type" value="Genomic_DNA"/>
</dbReference>
<dbReference type="Proteomes" id="UP001633002">
    <property type="component" value="Unassembled WGS sequence"/>
</dbReference>
<name>A0ABD3GDN7_9MARC</name>
<keyword evidence="4" id="KW-1185">Reference proteome</keyword>
<feature type="region of interest" description="Disordered" evidence="2">
    <location>
        <begin position="1"/>
        <end position="59"/>
    </location>
</feature>
<evidence type="ECO:0000313" key="4">
    <source>
        <dbReference type="Proteomes" id="UP001633002"/>
    </source>
</evidence>